<sequence>MKKSRVFLIVGLLVVICFAIGGKLYMNKEQEKEEKEIIEMEKVIVKQIKNTFEDVKRIEFIAEMSGVHNEKAGFWSFVVNITTPNGVRDTGNIIYKADENKITSYGPISKDFDDIITPGKTIDLVEVIFSDGSKGGL</sequence>
<accession>A0A1E5KZ02</accession>
<protein>
    <recommendedName>
        <fullName evidence="3">DUF1433 domain-containing protein</fullName>
    </recommendedName>
</protein>
<evidence type="ECO:0000313" key="1">
    <source>
        <dbReference type="EMBL" id="OEH83120.1"/>
    </source>
</evidence>
<gene>
    <name evidence="1" type="ORF">BCR26_02295</name>
</gene>
<dbReference type="STRING" id="762845.BCR26_02295"/>
<keyword evidence="2" id="KW-1185">Reference proteome</keyword>
<dbReference type="Proteomes" id="UP000095256">
    <property type="component" value="Unassembled WGS sequence"/>
</dbReference>
<reference evidence="1 2" key="1">
    <citation type="submission" date="2016-09" db="EMBL/GenBank/DDBJ databases">
        <authorList>
            <person name="Capua I."/>
            <person name="De Benedictis P."/>
            <person name="Joannis T."/>
            <person name="Lombin L.H."/>
            <person name="Cattoli G."/>
        </authorList>
    </citation>
    <scope>NUCLEOTIDE SEQUENCE [LARGE SCALE GENOMIC DNA]</scope>
    <source>
        <strain evidence="1 2">LMG 25899</strain>
    </source>
</reference>
<name>A0A1E5KZ02_9ENTE</name>
<comment type="caution">
    <text evidence="1">The sequence shown here is derived from an EMBL/GenBank/DDBJ whole genome shotgun (WGS) entry which is preliminary data.</text>
</comment>
<proteinExistence type="predicted"/>
<dbReference type="EMBL" id="MIEK01000012">
    <property type="protein sequence ID" value="OEH83120.1"/>
    <property type="molecule type" value="Genomic_DNA"/>
</dbReference>
<evidence type="ECO:0008006" key="3">
    <source>
        <dbReference type="Google" id="ProtNLM"/>
    </source>
</evidence>
<evidence type="ECO:0000313" key="2">
    <source>
        <dbReference type="Proteomes" id="UP000095256"/>
    </source>
</evidence>
<organism evidence="1 2">
    <name type="scientific">Enterococcus rivorum</name>
    <dbReference type="NCBI Taxonomy" id="762845"/>
    <lineage>
        <taxon>Bacteria</taxon>
        <taxon>Bacillati</taxon>
        <taxon>Bacillota</taxon>
        <taxon>Bacilli</taxon>
        <taxon>Lactobacillales</taxon>
        <taxon>Enterococcaceae</taxon>
        <taxon>Enterococcus</taxon>
    </lineage>
</organism>
<dbReference type="AlphaFoldDB" id="A0A1E5KZ02"/>